<proteinExistence type="predicted"/>
<name>A0A392VG64_9FABA</name>
<accession>A0A392VG64</accession>
<dbReference type="AlphaFoldDB" id="A0A392VG64"/>
<sequence>ILIQKGYARKFVKEGDKETNEVQMAIDAPAADDEENRAAMPTAFAITRLDDFFTSLRSRRGGTAETFYRPHG</sequence>
<keyword evidence="2" id="KW-1185">Reference proteome</keyword>
<evidence type="ECO:0000313" key="1">
    <source>
        <dbReference type="EMBL" id="MCI86463.1"/>
    </source>
</evidence>
<comment type="caution">
    <text evidence="1">The sequence shown here is derived from an EMBL/GenBank/DDBJ whole genome shotgun (WGS) entry which is preliminary data.</text>
</comment>
<feature type="non-terminal residue" evidence="1">
    <location>
        <position position="72"/>
    </location>
</feature>
<dbReference type="EMBL" id="LXQA011141324">
    <property type="protein sequence ID" value="MCI86463.1"/>
    <property type="molecule type" value="Genomic_DNA"/>
</dbReference>
<feature type="non-terminal residue" evidence="1">
    <location>
        <position position="1"/>
    </location>
</feature>
<evidence type="ECO:0000313" key="2">
    <source>
        <dbReference type="Proteomes" id="UP000265520"/>
    </source>
</evidence>
<protein>
    <submittedName>
        <fullName evidence="1">Uncharacterized protein</fullName>
    </submittedName>
</protein>
<dbReference type="Proteomes" id="UP000265520">
    <property type="component" value="Unassembled WGS sequence"/>
</dbReference>
<reference evidence="1 2" key="1">
    <citation type="journal article" date="2018" name="Front. Plant Sci.">
        <title>Red Clover (Trifolium pratense) and Zigzag Clover (T. medium) - A Picture of Genomic Similarities and Differences.</title>
        <authorList>
            <person name="Dluhosova J."/>
            <person name="Istvanek J."/>
            <person name="Nedelnik J."/>
            <person name="Repkova J."/>
        </authorList>
    </citation>
    <scope>NUCLEOTIDE SEQUENCE [LARGE SCALE GENOMIC DNA]</scope>
    <source>
        <strain evidence="2">cv. 10/8</strain>
        <tissue evidence="1">Leaf</tissue>
    </source>
</reference>
<organism evidence="1 2">
    <name type="scientific">Trifolium medium</name>
    <dbReference type="NCBI Taxonomy" id="97028"/>
    <lineage>
        <taxon>Eukaryota</taxon>
        <taxon>Viridiplantae</taxon>
        <taxon>Streptophyta</taxon>
        <taxon>Embryophyta</taxon>
        <taxon>Tracheophyta</taxon>
        <taxon>Spermatophyta</taxon>
        <taxon>Magnoliopsida</taxon>
        <taxon>eudicotyledons</taxon>
        <taxon>Gunneridae</taxon>
        <taxon>Pentapetalae</taxon>
        <taxon>rosids</taxon>
        <taxon>fabids</taxon>
        <taxon>Fabales</taxon>
        <taxon>Fabaceae</taxon>
        <taxon>Papilionoideae</taxon>
        <taxon>50 kb inversion clade</taxon>
        <taxon>NPAAA clade</taxon>
        <taxon>Hologalegina</taxon>
        <taxon>IRL clade</taxon>
        <taxon>Trifolieae</taxon>
        <taxon>Trifolium</taxon>
    </lineage>
</organism>